<evidence type="ECO:0008006" key="4">
    <source>
        <dbReference type="Google" id="ProtNLM"/>
    </source>
</evidence>
<sequence length="238" mass="27230">MNKKLKKGLQDAFEPPAPTRKKEFLNTIPQLKIGNMSFLYSQLMYIPQYVWGVFSFVLGIAIVGGCFLEKDILWIVSALIPFVALCVIIENARSDVYLMSELEMTTRFSLKSVLLVRMAILGLSHLLLLFFLIPVCAVYNSMFIFQTGLYLVLPYVLTTTIGLWIVRKIHGTESMYLCMGVAIGISGMNFFAQCVFPVIYQMKYISFWFISLMVLIVLCIKEIRKNIKQTEELAWNLS</sequence>
<dbReference type="AlphaFoldDB" id="A0A4R4F9D3"/>
<dbReference type="EMBL" id="SMMX01000028">
    <property type="protein sequence ID" value="TDA20187.1"/>
    <property type="molecule type" value="Genomic_DNA"/>
</dbReference>
<evidence type="ECO:0000313" key="3">
    <source>
        <dbReference type="Proteomes" id="UP000295710"/>
    </source>
</evidence>
<evidence type="ECO:0000313" key="2">
    <source>
        <dbReference type="EMBL" id="TDA20187.1"/>
    </source>
</evidence>
<feature type="transmembrane region" description="Helical" evidence="1">
    <location>
        <begin position="74"/>
        <end position="92"/>
    </location>
</feature>
<feature type="transmembrane region" description="Helical" evidence="1">
    <location>
        <begin position="113"/>
        <end position="137"/>
    </location>
</feature>
<dbReference type="Proteomes" id="UP000295710">
    <property type="component" value="Unassembled WGS sequence"/>
</dbReference>
<evidence type="ECO:0000256" key="1">
    <source>
        <dbReference type="SAM" id="Phobius"/>
    </source>
</evidence>
<gene>
    <name evidence="2" type="ORF">E1963_18295</name>
</gene>
<reference evidence="2 3" key="1">
    <citation type="journal article" date="2016" name="Nat. Microbiol.">
        <title>The Mouse Intestinal Bacterial Collection (miBC) provides host-specific insight into cultured diversity and functional potential of the gut microbiota.</title>
        <authorList>
            <person name="Lagkouvardos I."/>
            <person name="Pukall R."/>
            <person name="Abt B."/>
            <person name="Foesel B.U."/>
            <person name="Meier-Kolthoff J.P."/>
            <person name="Kumar N."/>
            <person name="Bresciani A."/>
            <person name="Martinez I."/>
            <person name="Just S."/>
            <person name="Ziegler C."/>
            <person name="Brugiroux S."/>
            <person name="Garzetti D."/>
            <person name="Wenning M."/>
            <person name="Bui T.P."/>
            <person name="Wang J."/>
            <person name="Hugenholtz F."/>
            <person name="Plugge C.M."/>
            <person name="Peterson D.A."/>
            <person name="Hornef M.W."/>
            <person name="Baines J.F."/>
            <person name="Smidt H."/>
            <person name="Walter J."/>
            <person name="Kristiansen K."/>
            <person name="Nielsen H.B."/>
            <person name="Haller D."/>
            <person name="Overmann J."/>
            <person name="Stecher B."/>
            <person name="Clavel T."/>
        </authorList>
    </citation>
    <scope>NUCLEOTIDE SEQUENCE [LARGE SCALE GENOMIC DNA]</scope>
    <source>
        <strain evidence="2 3">DSM 28560</strain>
    </source>
</reference>
<feature type="transmembrane region" description="Helical" evidence="1">
    <location>
        <begin position="143"/>
        <end position="165"/>
    </location>
</feature>
<comment type="caution">
    <text evidence="2">The sequence shown here is derived from an EMBL/GenBank/DDBJ whole genome shotgun (WGS) entry which is preliminary data.</text>
</comment>
<keyword evidence="1" id="KW-0812">Transmembrane</keyword>
<name>A0A4R4F9D3_9FIRM</name>
<organism evidence="2 3">
    <name type="scientific">Extibacter muris</name>
    <dbReference type="NCBI Taxonomy" id="1796622"/>
    <lineage>
        <taxon>Bacteria</taxon>
        <taxon>Bacillati</taxon>
        <taxon>Bacillota</taxon>
        <taxon>Clostridia</taxon>
        <taxon>Lachnospirales</taxon>
        <taxon>Lachnospiraceae</taxon>
        <taxon>Extibacter</taxon>
    </lineage>
</organism>
<dbReference type="RefSeq" id="WP_132281229.1">
    <property type="nucleotide sequence ID" value="NZ_JAOBST010000055.1"/>
</dbReference>
<accession>A0A4R4F9D3</accession>
<proteinExistence type="predicted"/>
<feature type="transmembrane region" description="Helical" evidence="1">
    <location>
        <begin position="49"/>
        <end position="68"/>
    </location>
</feature>
<keyword evidence="3" id="KW-1185">Reference proteome</keyword>
<keyword evidence="1" id="KW-1133">Transmembrane helix</keyword>
<feature type="transmembrane region" description="Helical" evidence="1">
    <location>
        <begin position="177"/>
        <end position="199"/>
    </location>
</feature>
<keyword evidence="1" id="KW-0472">Membrane</keyword>
<protein>
    <recommendedName>
        <fullName evidence="4">ABC-2 transporter permease</fullName>
    </recommendedName>
</protein>
<feature type="transmembrane region" description="Helical" evidence="1">
    <location>
        <begin position="205"/>
        <end position="223"/>
    </location>
</feature>